<dbReference type="SUPFAM" id="SSF55729">
    <property type="entry name" value="Acyl-CoA N-acyltransferases (Nat)"/>
    <property type="match status" value="1"/>
</dbReference>
<evidence type="ECO:0000259" key="1">
    <source>
        <dbReference type="PROSITE" id="PS51186"/>
    </source>
</evidence>
<reference evidence="2" key="1">
    <citation type="submission" date="2024-05" db="EMBL/GenBank/DDBJ databases">
        <authorList>
            <person name="Yu L."/>
        </authorList>
    </citation>
    <scope>NUCLEOTIDE SEQUENCE</scope>
    <source>
        <strain evidence="2">G08B096</strain>
    </source>
</reference>
<dbReference type="EMBL" id="CP158374">
    <property type="protein sequence ID" value="XBX83462.1"/>
    <property type="molecule type" value="Genomic_DNA"/>
</dbReference>
<dbReference type="InterPro" id="IPR051531">
    <property type="entry name" value="N-acetyltransferase"/>
</dbReference>
<dbReference type="InterPro" id="IPR000182">
    <property type="entry name" value="GNAT_dom"/>
</dbReference>
<proteinExistence type="predicted"/>
<dbReference type="Pfam" id="PF13302">
    <property type="entry name" value="Acetyltransf_3"/>
    <property type="match status" value="1"/>
</dbReference>
<accession>A0AAU7W995</accession>
<dbReference type="RefSeq" id="WP_350349465.1">
    <property type="nucleotide sequence ID" value="NZ_CP158374.1"/>
</dbReference>
<dbReference type="PANTHER" id="PTHR43792:SF1">
    <property type="entry name" value="N-ACETYLTRANSFERASE DOMAIN-CONTAINING PROTEIN"/>
    <property type="match status" value="1"/>
</dbReference>
<dbReference type="CDD" id="cd04301">
    <property type="entry name" value="NAT_SF"/>
    <property type="match status" value="1"/>
</dbReference>
<feature type="domain" description="N-acetyltransferase" evidence="1">
    <location>
        <begin position="15"/>
        <end position="186"/>
    </location>
</feature>
<dbReference type="PANTHER" id="PTHR43792">
    <property type="entry name" value="GNAT FAMILY, PUTATIVE (AFU_ORTHOLOGUE AFUA_3G00765)-RELATED-RELATED"/>
    <property type="match status" value="1"/>
</dbReference>
<name>A0AAU7W995_9MICO</name>
<dbReference type="GO" id="GO:0016747">
    <property type="term" value="F:acyltransferase activity, transferring groups other than amino-acyl groups"/>
    <property type="evidence" value="ECO:0007669"/>
    <property type="project" value="InterPro"/>
</dbReference>
<gene>
    <name evidence="2" type="ORF">ABIQ69_05990</name>
</gene>
<organism evidence="2">
    <name type="scientific">Agromyces sp. G08B096</name>
    <dbReference type="NCBI Taxonomy" id="3156399"/>
    <lineage>
        <taxon>Bacteria</taxon>
        <taxon>Bacillati</taxon>
        <taxon>Actinomycetota</taxon>
        <taxon>Actinomycetes</taxon>
        <taxon>Micrococcales</taxon>
        <taxon>Microbacteriaceae</taxon>
        <taxon>Agromyces</taxon>
    </lineage>
</organism>
<evidence type="ECO:0000313" key="2">
    <source>
        <dbReference type="EMBL" id="XBX83462.1"/>
    </source>
</evidence>
<dbReference type="InterPro" id="IPR016181">
    <property type="entry name" value="Acyl_CoA_acyltransferase"/>
</dbReference>
<protein>
    <submittedName>
        <fullName evidence="2">GNAT family N-acetyltransferase</fullName>
    </submittedName>
</protein>
<dbReference type="PROSITE" id="PS51186">
    <property type="entry name" value="GNAT"/>
    <property type="match status" value="1"/>
</dbReference>
<dbReference type="AlphaFoldDB" id="A0AAU7W995"/>
<dbReference type="Gene3D" id="3.40.630.30">
    <property type="match status" value="1"/>
</dbReference>
<sequence>MTSPDVRWPRPAGPLVLRPATDSDLDEVLRWRNRPEVTRWLLRTEVDPDAFRRVWRERAVDPTDHAAVALLGDRVVGTASLQVVDAMGQMHVDPGPWRGAEAELGYLVDPSHAGRGFATAIAGAMLDLAFGELGVHRVTAGCFADNSASWRVMEKLGMRREQHGVQDSWHAELGWVDGYTYAMLAEEWQRSRRTATGEGAA</sequence>